<name>A0ABP9WU24_9CHLR</name>
<gene>
    <name evidence="1" type="ORF">Hgul01_00469</name>
</gene>
<protein>
    <submittedName>
        <fullName evidence="1">Uncharacterized protein</fullName>
    </submittedName>
</protein>
<keyword evidence="2" id="KW-1185">Reference proteome</keyword>
<sequence length="123" mass="13501">MSTNCVAVTTHLLGLGNELRTAPSLIPLPAGQISARQLLQEHVHHELSQSQQANLPSIALNYLIAKPTPNTMIAAEHVRSQAEAAFRAGDCWLMLDGVAVHNLDTPLQLQPQSRVGFMRLYQR</sequence>
<dbReference type="RefSeq" id="WP_345720337.1">
    <property type="nucleotide sequence ID" value="NZ_BAABRU010000002.1"/>
</dbReference>
<dbReference type="Proteomes" id="UP001428290">
    <property type="component" value="Unassembled WGS sequence"/>
</dbReference>
<evidence type="ECO:0000313" key="1">
    <source>
        <dbReference type="EMBL" id="GAA5526692.1"/>
    </source>
</evidence>
<accession>A0ABP9WU24</accession>
<comment type="caution">
    <text evidence="1">The sequence shown here is derived from an EMBL/GenBank/DDBJ whole genome shotgun (WGS) entry which is preliminary data.</text>
</comment>
<evidence type="ECO:0000313" key="2">
    <source>
        <dbReference type="Proteomes" id="UP001428290"/>
    </source>
</evidence>
<proteinExistence type="predicted"/>
<organism evidence="1 2">
    <name type="scientific">Herpetosiphon gulosus</name>
    <dbReference type="NCBI Taxonomy" id="1973496"/>
    <lineage>
        <taxon>Bacteria</taxon>
        <taxon>Bacillati</taxon>
        <taxon>Chloroflexota</taxon>
        <taxon>Chloroflexia</taxon>
        <taxon>Herpetosiphonales</taxon>
        <taxon>Herpetosiphonaceae</taxon>
        <taxon>Herpetosiphon</taxon>
    </lineage>
</organism>
<reference evidence="1 2" key="1">
    <citation type="submission" date="2024-02" db="EMBL/GenBank/DDBJ databases">
        <title>Herpetosiphon gulosus NBRC 112829.</title>
        <authorList>
            <person name="Ichikawa N."/>
            <person name="Katano-Makiyama Y."/>
            <person name="Hidaka K."/>
        </authorList>
    </citation>
    <scope>NUCLEOTIDE SEQUENCE [LARGE SCALE GENOMIC DNA]</scope>
    <source>
        <strain evidence="1 2">NBRC 112829</strain>
    </source>
</reference>
<dbReference type="EMBL" id="BAABRU010000002">
    <property type="protein sequence ID" value="GAA5526692.1"/>
    <property type="molecule type" value="Genomic_DNA"/>
</dbReference>